<accession>A0ACA9MTH3</accession>
<evidence type="ECO:0000313" key="2">
    <source>
        <dbReference type="Proteomes" id="UP000789702"/>
    </source>
</evidence>
<keyword evidence="2" id="KW-1185">Reference proteome</keyword>
<organism evidence="1 2">
    <name type="scientific">Dentiscutata heterogama</name>
    <dbReference type="NCBI Taxonomy" id="1316150"/>
    <lineage>
        <taxon>Eukaryota</taxon>
        <taxon>Fungi</taxon>
        <taxon>Fungi incertae sedis</taxon>
        <taxon>Mucoromycota</taxon>
        <taxon>Glomeromycotina</taxon>
        <taxon>Glomeromycetes</taxon>
        <taxon>Diversisporales</taxon>
        <taxon>Gigasporaceae</taxon>
        <taxon>Dentiscutata</taxon>
    </lineage>
</organism>
<protein>
    <submittedName>
        <fullName evidence="1">2828_t:CDS:1</fullName>
    </submittedName>
</protein>
<comment type="caution">
    <text evidence="1">The sequence shown here is derived from an EMBL/GenBank/DDBJ whole genome shotgun (WGS) entry which is preliminary data.</text>
</comment>
<sequence length="116" mass="13619">MPTASTLICFCYTICDSKRTFKSKAGLQRHESLKHSNYKKISAHILLIPEHELQHIKNTMIKELQNQLKIITQKLKTRFFQFIAVKIEMRGFSDKSEHRCKSGEVTFRFIVDQGQF</sequence>
<dbReference type="Proteomes" id="UP000789702">
    <property type="component" value="Unassembled WGS sequence"/>
</dbReference>
<reference evidence="1" key="1">
    <citation type="submission" date="2021-06" db="EMBL/GenBank/DDBJ databases">
        <authorList>
            <person name="Kallberg Y."/>
            <person name="Tangrot J."/>
            <person name="Rosling A."/>
        </authorList>
    </citation>
    <scope>NUCLEOTIDE SEQUENCE</scope>
    <source>
        <strain evidence="1">IL203A</strain>
    </source>
</reference>
<name>A0ACA9MTH3_9GLOM</name>
<dbReference type="EMBL" id="CAJVPU010010963">
    <property type="protein sequence ID" value="CAG8610267.1"/>
    <property type="molecule type" value="Genomic_DNA"/>
</dbReference>
<proteinExistence type="predicted"/>
<gene>
    <name evidence="1" type="ORF">DHETER_LOCUS7605</name>
</gene>
<evidence type="ECO:0000313" key="1">
    <source>
        <dbReference type="EMBL" id="CAG8610267.1"/>
    </source>
</evidence>